<name>A0A9D4E913_DREPO</name>
<evidence type="ECO:0000313" key="1">
    <source>
        <dbReference type="EMBL" id="KAH3774461.1"/>
    </source>
</evidence>
<reference evidence="1" key="1">
    <citation type="journal article" date="2019" name="bioRxiv">
        <title>The Genome of the Zebra Mussel, Dreissena polymorpha: A Resource for Invasive Species Research.</title>
        <authorList>
            <person name="McCartney M.A."/>
            <person name="Auch B."/>
            <person name="Kono T."/>
            <person name="Mallez S."/>
            <person name="Zhang Y."/>
            <person name="Obille A."/>
            <person name="Becker A."/>
            <person name="Abrahante J.E."/>
            <person name="Garbe J."/>
            <person name="Badalamenti J.P."/>
            <person name="Herman A."/>
            <person name="Mangelson H."/>
            <person name="Liachko I."/>
            <person name="Sullivan S."/>
            <person name="Sone E.D."/>
            <person name="Koren S."/>
            <person name="Silverstein K.A.T."/>
            <person name="Beckman K.B."/>
            <person name="Gohl D.M."/>
        </authorList>
    </citation>
    <scope>NUCLEOTIDE SEQUENCE</scope>
    <source>
        <strain evidence="1">Duluth1</strain>
        <tissue evidence="1">Whole animal</tissue>
    </source>
</reference>
<dbReference type="Proteomes" id="UP000828390">
    <property type="component" value="Unassembled WGS sequence"/>
</dbReference>
<keyword evidence="2" id="KW-1185">Reference proteome</keyword>
<proteinExistence type="predicted"/>
<dbReference type="AlphaFoldDB" id="A0A9D4E913"/>
<sequence length="192" mass="21769">MDKQPFFNNTACSSICTTNSTISPIADYLQTKLAASTNSDTAEFLCKTLNLYTDQTVIFLPNDYIFMQWDIENGNSQIEDFYVGFGSDPTEREYPNILDYKSSDRKLNFRHQHEAIGSTELFYIFIKAVNKAGITSVATLGPILIDMTPPLWRSIPNVSIDGEKVVFGWEAGTFFDEEQTGPINQIVFQFRK</sequence>
<accession>A0A9D4E913</accession>
<gene>
    <name evidence="1" type="ORF">DPMN_175843</name>
</gene>
<protein>
    <submittedName>
        <fullName evidence="1">Uncharacterized protein</fullName>
    </submittedName>
</protein>
<organism evidence="1 2">
    <name type="scientific">Dreissena polymorpha</name>
    <name type="common">Zebra mussel</name>
    <name type="synonym">Mytilus polymorpha</name>
    <dbReference type="NCBI Taxonomy" id="45954"/>
    <lineage>
        <taxon>Eukaryota</taxon>
        <taxon>Metazoa</taxon>
        <taxon>Spiralia</taxon>
        <taxon>Lophotrochozoa</taxon>
        <taxon>Mollusca</taxon>
        <taxon>Bivalvia</taxon>
        <taxon>Autobranchia</taxon>
        <taxon>Heteroconchia</taxon>
        <taxon>Euheterodonta</taxon>
        <taxon>Imparidentia</taxon>
        <taxon>Neoheterodontei</taxon>
        <taxon>Myida</taxon>
        <taxon>Dreissenoidea</taxon>
        <taxon>Dreissenidae</taxon>
        <taxon>Dreissena</taxon>
    </lineage>
</organism>
<reference evidence="1" key="2">
    <citation type="submission" date="2020-11" db="EMBL/GenBank/DDBJ databases">
        <authorList>
            <person name="McCartney M.A."/>
            <person name="Auch B."/>
            <person name="Kono T."/>
            <person name="Mallez S."/>
            <person name="Becker A."/>
            <person name="Gohl D.M."/>
            <person name="Silverstein K.A.T."/>
            <person name="Koren S."/>
            <person name="Bechman K.B."/>
            <person name="Herman A."/>
            <person name="Abrahante J.E."/>
            <person name="Garbe J."/>
        </authorList>
    </citation>
    <scope>NUCLEOTIDE SEQUENCE</scope>
    <source>
        <strain evidence="1">Duluth1</strain>
        <tissue evidence="1">Whole animal</tissue>
    </source>
</reference>
<evidence type="ECO:0000313" key="2">
    <source>
        <dbReference type="Proteomes" id="UP000828390"/>
    </source>
</evidence>
<comment type="caution">
    <text evidence="1">The sequence shown here is derived from an EMBL/GenBank/DDBJ whole genome shotgun (WGS) entry which is preliminary data.</text>
</comment>
<dbReference type="EMBL" id="JAIWYP010000009">
    <property type="protein sequence ID" value="KAH3774461.1"/>
    <property type="molecule type" value="Genomic_DNA"/>
</dbReference>